<keyword evidence="2" id="KW-0812">Transmembrane</keyword>
<comment type="caution">
    <text evidence="4">The sequence shown here is derived from an EMBL/GenBank/DDBJ whole genome shotgun (WGS) entry which is preliminary data.</text>
</comment>
<gene>
    <name evidence="4" type="ORF">V8201_16870</name>
</gene>
<dbReference type="InterPro" id="IPR051910">
    <property type="entry name" value="ComF/GntX_DNA_util-trans"/>
</dbReference>
<dbReference type="PANTHER" id="PTHR47505">
    <property type="entry name" value="DNA UTILIZATION PROTEIN YHGH"/>
    <property type="match status" value="1"/>
</dbReference>
<dbReference type="Gene3D" id="3.40.50.2020">
    <property type="match status" value="1"/>
</dbReference>
<dbReference type="InterPro" id="IPR000836">
    <property type="entry name" value="PRTase_dom"/>
</dbReference>
<sequence length="254" mass="26953">MRSIGGRRAGRALAWRMISAGIATVVAALLPPRCPGCGTPVAADHLFCGGCWGELRWLTPPWCATCNRPLPEERGAEVCKRCRIDPPRHAGIRAAVVYGAIARRLALKLKYGGRIGIAATMAARMAAIVPPGVDLLVPVPLHRWRLWQRGYNQAALIAAAIHRRTAIPHDPFALRRRRATVPLRSLGRSQRRAAVAGAFAVPDPTRIAGRSIALVDDVYTSGATAAACTQVLLAAGASAVTIVCWARVVGSGGD</sequence>
<dbReference type="EMBL" id="JBBBDM010000013">
    <property type="protein sequence ID" value="MEI5688767.1"/>
    <property type="molecule type" value="Genomic_DNA"/>
</dbReference>
<feature type="transmembrane region" description="Helical" evidence="2">
    <location>
        <begin position="12"/>
        <end position="30"/>
    </location>
</feature>
<evidence type="ECO:0000256" key="1">
    <source>
        <dbReference type="ARBA" id="ARBA00008007"/>
    </source>
</evidence>
<protein>
    <submittedName>
        <fullName evidence="4">ComF family protein</fullName>
    </submittedName>
</protein>
<name>A0ABU8H6Y0_9SPHN</name>
<reference evidence="4 5" key="1">
    <citation type="journal article" date="2013" name="Int. J. Syst. Evol. Microbiol.">
        <title>Sphingomonas kyungheensis sp. nov., a bacterium with ginsenoside-converting activity isolated from soil of a ginseng field.</title>
        <authorList>
            <person name="Son H.M."/>
            <person name="Yang J.E."/>
            <person name="Park Y."/>
            <person name="Han C.K."/>
            <person name="Kim S.G."/>
            <person name="Kook M."/>
            <person name="Yi T.H."/>
        </authorList>
    </citation>
    <scope>NUCLEOTIDE SEQUENCE [LARGE SCALE GENOMIC DNA]</scope>
    <source>
        <strain evidence="4 5">LMG 26582</strain>
    </source>
</reference>
<dbReference type="CDD" id="cd06223">
    <property type="entry name" value="PRTases_typeI"/>
    <property type="match status" value="1"/>
</dbReference>
<keyword evidence="2" id="KW-0472">Membrane</keyword>
<dbReference type="SUPFAM" id="SSF53271">
    <property type="entry name" value="PRTase-like"/>
    <property type="match status" value="1"/>
</dbReference>
<feature type="domain" description="Double zinc ribbon" evidence="3">
    <location>
        <begin position="26"/>
        <end position="83"/>
    </location>
</feature>
<organism evidence="4 5">
    <name type="scientific">Sphingomonas kyungheensis</name>
    <dbReference type="NCBI Taxonomy" id="1069987"/>
    <lineage>
        <taxon>Bacteria</taxon>
        <taxon>Pseudomonadati</taxon>
        <taxon>Pseudomonadota</taxon>
        <taxon>Alphaproteobacteria</taxon>
        <taxon>Sphingomonadales</taxon>
        <taxon>Sphingomonadaceae</taxon>
        <taxon>Sphingomonas</taxon>
    </lineage>
</organism>
<evidence type="ECO:0000259" key="3">
    <source>
        <dbReference type="Pfam" id="PF18912"/>
    </source>
</evidence>
<dbReference type="RefSeq" id="WP_336546006.1">
    <property type="nucleotide sequence ID" value="NZ_JBBBDM010000013.1"/>
</dbReference>
<keyword evidence="2" id="KW-1133">Transmembrane helix</keyword>
<dbReference type="Proteomes" id="UP001367771">
    <property type="component" value="Unassembled WGS sequence"/>
</dbReference>
<dbReference type="InterPro" id="IPR029057">
    <property type="entry name" value="PRTase-like"/>
</dbReference>
<keyword evidence="5" id="KW-1185">Reference proteome</keyword>
<dbReference type="PANTHER" id="PTHR47505:SF1">
    <property type="entry name" value="DNA UTILIZATION PROTEIN YHGH"/>
    <property type="match status" value="1"/>
</dbReference>
<evidence type="ECO:0000313" key="5">
    <source>
        <dbReference type="Proteomes" id="UP001367771"/>
    </source>
</evidence>
<dbReference type="InterPro" id="IPR044005">
    <property type="entry name" value="DZR_2"/>
</dbReference>
<accession>A0ABU8H6Y0</accession>
<dbReference type="Pfam" id="PF18912">
    <property type="entry name" value="DZR_2"/>
    <property type="match status" value="1"/>
</dbReference>
<evidence type="ECO:0000313" key="4">
    <source>
        <dbReference type="EMBL" id="MEI5688767.1"/>
    </source>
</evidence>
<evidence type="ECO:0000256" key="2">
    <source>
        <dbReference type="SAM" id="Phobius"/>
    </source>
</evidence>
<proteinExistence type="inferred from homology"/>
<comment type="similarity">
    <text evidence="1">Belongs to the ComF/GntX family.</text>
</comment>